<name>A0A858R8K3_9PROT</name>
<accession>A0A858R8K3</accession>
<keyword evidence="2" id="KW-1185">Reference proteome</keyword>
<dbReference type="KEGG" id="acru:HHL28_12350"/>
<gene>
    <name evidence="1" type="ORF">HHL28_12350</name>
</gene>
<dbReference type="EMBL" id="CP051775">
    <property type="protein sequence ID" value="QJE73780.1"/>
    <property type="molecule type" value="Genomic_DNA"/>
</dbReference>
<evidence type="ECO:0000313" key="1">
    <source>
        <dbReference type="EMBL" id="QJE73780.1"/>
    </source>
</evidence>
<dbReference type="AlphaFoldDB" id="A0A858R8K3"/>
<reference evidence="1" key="1">
    <citation type="submission" date="2020-04" db="EMBL/GenBank/DDBJ databases">
        <title>A desert anoxygenic phototrophic bacterium fixes CO2 using RubisCO under aerobic conditions.</title>
        <authorList>
            <person name="Tang K."/>
        </authorList>
    </citation>
    <scope>NUCLEOTIDE SEQUENCE [LARGE SCALE GENOMIC DNA]</scope>
    <source>
        <strain evidence="1">MIMtkB3</strain>
    </source>
</reference>
<dbReference type="Proteomes" id="UP000501891">
    <property type="component" value="Chromosome"/>
</dbReference>
<organism evidence="1 2">
    <name type="scientific">Aerophototrophica crusticola</name>
    <dbReference type="NCBI Taxonomy" id="1709002"/>
    <lineage>
        <taxon>Bacteria</taxon>
        <taxon>Pseudomonadati</taxon>
        <taxon>Pseudomonadota</taxon>
        <taxon>Alphaproteobacteria</taxon>
        <taxon>Rhodospirillales</taxon>
        <taxon>Rhodospirillaceae</taxon>
        <taxon>Aerophototrophica</taxon>
    </lineage>
</organism>
<proteinExistence type="predicted"/>
<sequence>MTVSLRRDAQCTSLHVGFDRAIDLSRPVLMRVDDGPVQAFYTPKQLNDLADAVDAGQRANLGEPGFAAFLTEIAAGQVAAGEPAAAEMLARFARIKESRRLGVACEAMARLLPQLRAGSLLRLSFHVVTPSEPEPYHWPALGRREVVVPLQSLAPILDSLPPTH</sequence>
<protein>
    <submittedName>
        <fullName evidence="1">Uncharacterized protein</fullName>
    </submittedName>
</protein>
<evidence type="ECO:0000313" key="2">
    <source>
        <dbReference type="Proteomes" id="UP000501891"/>
    </source>
</evidence>